<dbReference type="VEuPathDB" id="FungiDB:SPPG_01018"/>
<proteinExistence type="inferred from homology"/>
<evidence type="ECO:0000256" key="2">
    <source>
        <dbReference type="ARBA" id="ARBA00022490"/>
    </source>
</evidence>
<keyword evidence="12" id="KW-1185">Reference proteome</keyword>
<dbReference type="RefSeq" id="XP_016611577.1">
    <property type="nucleotide sequence ID" value="XM_016749342.1"/>
</dbReference>
<dbReference type="InParanoid" id="A0A0L0HR49"/>
<comment type="similarity">
    <text evidence="8">Belongs to the CFAP43 family.</text>
</comment>
<evidence type="ECO:0000256" key="5">
    <source>
        <dbReference type="ARBA" id="ARBA00023054"/>
    </source>
</evidence>
<dbReference type="PROSITE" id="PS50082">
    <property type="entry name" value="WD_REPEATS_2"/>
    <property type="match status" value="1"/>
</dbReference>
<protein>
    <recommendedName>
        <fullName evidence="9">Cilia- and flagella-associated protein 43</fullName>
    </recommendedName>
</protein>
<dbReference type="Pfam" id="PF00400">
    <property type="entry name" value="WD40"/>
    <property type="match status" value="2"/>
</dbReference>
<evidence type="ECO:0000256" key="3">
    <source>
        <dbReference type="ARBA" id="ARBA00022574"/>
    </source>
</evidence>
<dbReference type="EMBL" id="KQ257451">
    <property type="protein sequence ID" value="KND03538.1"/>
    <property type="molecule type" value="Genomic_DNA"/>
</dbReference>
<dbReference type="Gene3D" id="2.130.10.10">
    <property type="entry name" value="YVTN repeat-like/Quinoprotein amine dehydrogenase"/>
    <property type="match status" value="2"/>
</dbReference>
<dbReference type="GO" id="GO:0005930">
    <property type="term" value="C:axoneme"/>
    <property type="evidence" value="ECO:0007669"/>
    <property type="project" value="UniProtKB-SubCell"/>
</dbReference>
<keyword evidence="3 10" id="KW-0853">WD repeat</keyword>
<dbReference type="InterPro" id="IPR036322">
    <property type="entry name" value="WD40_repeat_dom_sf"/>
</dbReference>
<dbReference type="InterPro" id="IPR015943">
    <property type="entry name" value="WD40/YVTN_repeat-like_dom_sf"/>
</dbReference>
<evidence type="ECO:0000256" key="6">
    <source>
        <dbReference type="ARBA" id="ARBA00023212"/>
    </source>
</evidence>
<dbReference type="Proteomes" id="UP000053201">
    <property type="component" value="Unassembled WGS sequence"/>
</dbReference>
<dbReference type="GeneID" id="27684712"/>
<evidence type="ECO:0000256" key="8">
    <source>
        <dbReference type="ARBA" id="ARBA00023605"/>
    </source>
</evidence>
<dbReference type="PANTHER" id="PTHR14885:SF1">
    <property type="entry name" value="CILIA- AND FLAGELLA-ASSOCIATED PROTEIN 43"/>
    <property type="match status" value="1"/>
</dbReference>
<evidence type="ECO:0000256" key="4">
    <source>
        <dbReference type="ARBA" id="ARBA00022737"/>
    </source>
</evidence>
<organism evidence="11 12">
    <name type="scientific">Spizellomyces punctatus (strain DAOM BR117)</name>
    <dbReference type="NCBI Taxonomy" id="645134"/>
    <lineage>
        <taxon>Eukaryota</taxon>
        <taxon>Fungi</taxon>
        <taxon>Fungi incertae sedis</taxon>
        <taxon>Chytridiomycota</taxon>
        <taxon>Chytridiomycota incertae sedis</taxon>
        <taxon>Chytridiomycetes</taxon>
        <taxon>Spizellomycetales</taxon>
        <taxon>Spizellomycetaceae</taxon>
        <taxon>Spizellomyces</taxon>
    </lineage>
</organism>
<keyword evidence="2" id="KW-0963">Cytoplasm</keyword>
<gene>
    <name evidence="11" type="ORF">SPPG_01018</name>
</gene>
<dbReference type="InterPro" id="IPR001680">
    <property type="entry name" value="WD40_rpt"/>
</dbReference>
<keyword evidence="4" id="KW-0677">Repeat</keyword>
<dbReference type="PANTHER" id="PTHR14885">
    <property type="entry name" value="CILIA- AND FLAGELLA-ASSOCIATED PROTEIN 43-RELATED"/>
    <property type="match status" value="1"/>
</dbReference>
<evidence type="ECO:0000256" key="7">
    <source>
        <dbReference type="ARBA" id="ARBA00023273"/>
    </source>
</evidence>
<evidence type="ECO:0000313" key="11">
    <source>
        <dbReference type="EMBL" id="KND03538.1"/>
    </source>
</evidence>
<keyword evidence="7" id="KW-0966">Cell projection</keyword>
<dbReference type="GO" id="GO:0060271">
    <property type="term" value="P:cilium assembly"/>
    <property type="evidence" value="ECO:0007669"/>
    <property type="project" value="TreeGrafter"/>
</dbReference>
<keyword evidence="6" id="KW-0206">Cytoskeleton</keyword>
<dbReference type="OrthoDB" id="2139242at2759"/>
<dbReference type="eggNOG" id="ENOG502RYSU">
    <property type="taxonomic scope" value="Eukaryota"/>
</dbReference>
<dbReference type="SUPFAM" id="SSF50978">
    <property type="entry name" value="WD40 repeat-like"/>
    <property type="match status" value="2"/>
</dbReference>
<comment type="subcellular location">
    <subcellularLocation>
        <location evidence="1">Cytoplasm</location>
        <location evidence="1">Cytoskeleton</location>
        <location evidence="1">Cilium axoneme</location>
    </subcellularLocation>
</comment>
<evidence type="ECO:0000256" key="10">
    <source>
        <dbReference type="PROSITE-ProRule" id="PRU00221"/>
    </source>
</evidence>
<feature type="repeat" description="WD" evidence="10">
    <location>
        <begin position="432"/>
        <end position="464"/>
    </location>
</feature>
<reference evidence="11 12" key="1">
    <citation type="submission" date="2009-08" db="EMBL/GenBank/DDBJ databases">
        <title>The Genome Sequence of Spizellomyces punctatus strain DAOM BR117.</title>
        <authorList>
            <consortium name="The Broad Institute Genome Sequencing Platform"/>
            <person name="Russ C."/>
            <person name="Cuomo C."/>
            <person name="Shea T."/>
            <person name="Young S.K."/>
            <person name="Zeng Q."/>
            <person name="Koehrsen M."/>
            <person name="Haas B."/>
            <person name="Borodovsky M."/>
            <person name="Guigo R."/>
            <person name="Alvarado L."/>
            <person name="Berlin A."/>
            <person name="Bochicchio J."/>
            <person name="Borenstein D."/>
            <person name="Chapman S."/>
            <person name="Chen Z."/>
            <person name="Engels R."/>
            <person name="Freedman E."/>
            <person name="Gellesch M."/>
            <person name="Goldberg J."/>
            <person name="Griggs A."/>
            <person name="Gujja S."/>
            <person name="Heiman D."/>
            <person name="Hepburn T."/>
            <person name="Howarth C."/>
            <person name="Jen D."/>
            <person name="Larson L."/>
            <person name="Lewis B."/>
            <person name="Mehta T."/>
            <person name="Park D."/>
            <person name="Pearson M."/>
            <person name="Roberts A."/>
            <person name="Saif S."/>
            <person name="Shenoy N."/>
            <person name="Sisk P."/>
            <person name="Stolte C."/>
            <person name="Sykes S."/>
            <person name="Thomson T."/>
            <person name="Walk T."/>
            <person name="White J."/>
            <person name="Yandava C."/>
            <person name="Burger G."/>
            <person name="Gray M.W."/>
            <person name="Holland P.W.H."/>
            <person name="King N."/>
            <person name="Lang F.B.F."/>
            <person name="Roger A.J."/>
            <person name="Ruiz-Trillo I."/>
            <person name="Lander E."/>
            <person name="Nusbaum C."/>
        </authorList>
    </citation>
    <scope>NUCLEOTIDE SEQUENCE [LARGE SCALE GENOMIC DNA]</scope>
    <source>
        <strain evidence="11 12">DAOM BR117</strain>
    </source>
</reference>
<evidence type="ECO:0000256" key="9">
    <source>
        <dbReference type="ARBA" id="ARBA00023662"/>
    </source>
</evidence>
<keyword evidence="5" id="KW-0175">Coiled coil</keyword>
<evidence type="ECO:0000313" key="12">
    <source>
        <dbReference type="Proteomes" id="UP000053201"/>
    </source>
</evidence>
<accession>A0A0L0HR49</accession>
<dbReference type="AlphaFoldDB" id="A0A0L0HR49"/>
<sequence>MPGGLYGDLELAKSVGHTPLSPAVFLTSTILAYTSGNCINFIDTVSPSTKNSDSPPDALKSVHANAQITAFALWRRENVVAYAERENTVIKLVKWPSEATLGMGKLEAPKDVKITALAFSYDGQYLAALGSLPTFSITVWDWRSGALICEVENHMAVNVLSFCPLDPTCLCVSGEDGIRFLRIEMGHKKNVMKSITGKPIPMSHSTLFPAVTDQSPKPTTHTWTIDNQILCTTDTGNELVHYDPATGECEVFVAAGEDTEDSSFENGQMACAVVAREAIIIGGKDGFLRWYAFEAEKITKTIPVAAGTELIRLAFSPDYQHLLVESMDGRLFHYKVGAAECALTLESPGHPTHLTLLRMANLVVTASHSSLQFYSTEDPDRHALIGKDHLSGVPTCIASSSFAPLVAVGSSSGVVRLYDCRNGRSPRLIARHRVHHEAVEKISFDPSGRYLISCSKDGRICLFEAFDVFGLWGSLKIEGDICACAWSLEEDVGTALFLYILTVNPRQRTSFVHRFSVPLERKAKDTGELHLPPSVVYKIDDVLVDMVIVPSHLSAGRETFYVTSVDRKLKSYQAPAGSKVLSTAGVSVARLNDDGKLGQDVVHLGVPAYEVRNFHNESWPEAFVTDFAHSPKTMRRLKYRYI</sequence>
<evidence type="ECO:0000256" key="1">
    <source>
        <dbReference type="ARBA" id="ARBA00004430"/>
    </source>
</evidence>
<name>A0A0L0HR49_SPIPD</name>
<dbReference type="SMART" id="SM00320">
    <property type="entry name" value="WD40"/>
    <property type="match status" value="5"/>
</dbReference>